<proteinExistence type="predicted"/>
<dbReference type="EMBL" id="JAADYS010002479">
    <property type="protein sequence ID" value="KAF4458382.1"/>
    <property type="molecule type" value="Genomic_DNA"/>
</dbReference>
<dbReference type="AlphaFoldDB" id="A0A8H4KYE3"/>
<reference evidence="1 2" key="1">
    <citation type="submission" date="2020-01" db="EMBL/GenBank/DDBJ databases">
        <title>Identification and distribution of gene clusters putatively required for synthesis of sphingolipid metabolism inhibitors in phylogenetically diverse species of the filamentous fungus Fusarium.</title>
        <authorList>
            <person name="Kim H.-S."/>
            <person name="Busman M."/>
            <person name="Brown D.W."/>
            <person name="Divon H."/>
            <person name="Uhlig S."/>
            <person name="Proctor R.H."/>
        </authorList>
    </citation>
    <scope>NUCLEOTIDE SEQUENCE [LARGE SCALE GENOMIC DNA]</scope>
    <source>
        <strain evidence="1 2">NRRL 20459</strain>
    </source>
</reference>
<gene>
    <name evidence="1" type="ORF">FALBO_14886</name>
</gene>
<keyword evidence="2" id="KW-1185">Reference proteome</keyword>
<evidence type="ECO:0000313" key="1">
    <source>
        <dbReference type="EMBL" id="KAF4458382.1"/>
    </source>
</evidence>
<organism evidence="1 2">
    <name type="scientific">Fusarium albosuccineum</name>
    <dbReference type="NCBI Taxonomy" id="1237068"/>
    <lineage>
        <taxon>Eukaryota</taxon>
        <taxon>Fungi</taxon>
        <taxon>Dikarya</taxon>
        <taxon>Ascomycota</taxon>
        <taxon>Pezizomycotina</taxon>
        <taxon>Sordariomycetes</taxon>
        <taxon>Hypocreomycetidae</taxon>
        <taxon>Hypocreales</taxon>
        <taxon>Nectriaceae</taxon>
        <taxon>Fusarium</taxon>
        <taxon>Fusarium decemcellulare species complex</taxon>
    </lineage>
</organism>
<evidence type="ECO:0000313" key="2">
    <source>
        <dbReference type="Proteomes" id="UP000554235"/>
    </source>
</evidence>
<comment type="caution">
    <text evidence="1">The sequence shown here is derived from an EMBL/GenBank/DDBJ whole genome shotgun (WGS) entry which is preliminary data.</text>
</comment>
<accession>A0A8H4KYE3</accession>
<name>A0A8H4KYE3_9HYPO</name>
<protein>
    <submittedName>
        <fullName evidence="1">Uncharacterized protein</fullName>
    </submittedName>
</protein>
<sequence>MLPGQDLGPLTTGQSRPVQRARFGVSAPGWSQLQLSSAQPKLEMPPFQVTSTAAPASNQRPAAGLQGQWCCQRLPERCWVCWNELDVLGVAGHGQLSPSLLALVFLIITNNHTPRGIVSSASGHQLGKFPPSPLLKPSKSPIPLLTHFPTLIPHGATWQTTEVNCVACLPFR</sequence>
<dbReference type="Proteomes" id="UP000554235">
    <property type="component" value="Unassembled WGS sequence"/>
</dbReference>